<evidence type="ECO:0000313" key="5">
    <source>
        <dbReference type="Proteomes" id="UP001201980"/>
    </source>
</evidence>
<gene>
    <name evidence="4" type="ORF">MKZ38_003861</name>
</gene>
<keyword evidence="2" id="KW-1133">Transmembrane helix</keyword>
<keyword evidence="2" id="KW-0472">Membrane</keyword>
<evidence type="ECO:0000259" key="3">
    <source>
        <dbReference type="PROSITE" id="PS50820"/>
    </source>
</evidence>
<reference evidence="4" key="1">
    <citation type="submission" date="2022-07" db="EMBL/GenBank/DDBJ databases">
        <title>Draft genome sequence of Zalerion maritima ATCC 34329, a (micro)plastics degrading marine fungus.</title>
        <authorList>
            <person name="Paco A."/>
            <person name="Goncalves M.F.M."/>
            <person name="Rocha-Santos T.A.P."/>
            <person name="Alves A."/>
        </authorList>
    </citation>
    <scope>NUCLEOTIDE SEQUENCE</scope>
    <source>
        <strain evidence="4">ATCC 34329</strain>
    </source>
</reference>
<feature type="transmembrane region" description="Helical" evidence="2">
    <location>
        <begin position="347"/>
        <end position="369"/>
    </location>
</feature>
<dbReference type="InterPro" id="IPR004043">
    <property type="entry name" value="LCCL"/>
</dbReference>
<accession>A0AAD5RMX9</accession>
<protein>
    <recommendedName>
        <fullName evidence="3">LCCL domain-containing protein</fullName>
    </recommendedName>
</protein>
<dbReference type="PANTHER" id="PTHR31331:SF8">
    <property type="entry name" value="LCCL DOMAIN PROTEIN (AFU_ORTHOLOGUE AFUA_5G02970)"/>
    <property type="match status" value="1"/>
</dbReference>
<feature type="transmembrane region" description="Helical" evidence="2">
    <location>
        <begin position="426"/>
        <end position="446"/>
    </location>
</feature>
<dbReference type="PROSITE" id="PS50820">
    <property type="entry name" value="LCCL"/>
    <property type="match status" value="1"/>
</dbReference>
<feature type="transmembrane region" description="Helical" evidence="2">
    <location>
        <begin position="389"/>
        <end position="405"/>
    </location>
</feature>
<dbReference type="Gene3D" id="2.170.130.20">
    <property type="entry name" value="LCCL-like domain"/>
    <property type="match status" value="1"/>
</dbReference>
<dbReference type="Proteomes" id="UP001201980">
    <property type="component" value="Unassembled WGS sequence"/>
</dbReference>
<feature type="transmembrane region" description="Helical" evidence="2">
    <location>
        <begin position="307"/>
        <end position="335"/>
    </location>
</feature>
<dbReference type="Pfam" id="PF03815">
    <property type="entry name" value="LCCL"/>
    <property type="match status" value="1"/>
</dbReference>
<feature type="compositionally biased region" description="Polar residues" evidence="1">
    <location>
        <begin position="37"/>
        <end position="54"/>
    </location>
</feature>
<keyword evidence="5" id="KW-1185">Reference proteome</keyword>
<evidence type="ECO:0000313" key="4">
    <source>
        <dbReference type="EMBL" id="KAJ2898511.1"/>
    </source>
</evidence>
<dbReference type="InterPro" id="IPR051957">
    <property type="entry name" value="CRISP-LCCL_domain"/>
</dbReference>
<feature type="transmembrane region" description="Helical" evidence="2">
    <location>
        <begin position="458"/>
        <end position="477"/>
    </location>
</feature>
<dbReference type="SUPFAM" id="SSF69848">
    <property type="entry name" value="LCCL domain"/>
    <property type="match status" value="1"/>
</dbReference>
<evidence type="ECO:0000256" key="1">
    <source>
        <dbReference type="SAM" id="MobiDB-lite"/>
    </source>
</evidence>
<dbReference type="PANTHER" id="PTHR31331">
    <property type="entry name" value="LCCL DOMAIN PROTEIN (AFU_ORTHOLOGUE AFUA_5G08630)"/>
    <property type="match status" value="1"/>
</dbReference>
<dbReference type="EMBL" id="JAKWBI020000228">
    <property type="protein sequence ID" value="KAJ2898511.1"/>
    <property type="molecule type" value="Genomic_DNA"/>
</dbReference>
<organism evidence="4 5">
    <name type="scientific">Zalerion maritima</name>
    <dbReference type="NCBI Taxonomy" id="339359"/>
    <lineage>
        <taxon>Eukaryota</taxon>
        <taxon>Fungi</taxon>
        <taxon>Dikarya</taxon>
        <taxon>Ascomycota</taxon>
        <taxon>Pezizomycotina</taxon>
        <taxon>Sordariomycetes</taxon>
        <taxon>Lulworthiomycetidae</taxon>
        <taxon>Lulworthiales</taxon>
        <taxon>Lulworthiaceae</taxon>
        <taxon>Zalerion</taxon>
    </lineage>
</organism>
<feature type="domain" description="LCCL" evidence="3">
    <location>
        <begin position="189"/>
        <end position="275"/>
    </location>
</feature>
<feature type="transmembrane region" description="Helical" evidence="2">
    <location>
        <begin position="498"/>
        <end position="519"/>
    </location>
</feature>
<name>A0AAD5RMX9_9PEZI</name>
<dbReference type="AlphaFoldDB" id="A0AAD5RMX9"/>
<evidence type="ECO:0000256" key="2">
    <source>
        <dbReference type="SAM" id="Phobius"/>
    </source>
</evidence>
<proteinExistence type="predicted"/>
<dbReference type="InterPro" id="IPR036609">
    <property type="entry name" value="LCCL_sf"/>
</dbReference>
<keyword evidence="2" id="KW-0812">Transmembrane</keyword>
<sequence length="657" mass="74854">MPADHGESEPLLDDIEHQNNTFHPDAPLEDDMRPQQDQRQTNRSSLEMSDNSDNLPPPRKGWAKLVNKIPPPVRKAWNFVAEWSRGPEDARPHQIRPILPQIQELPVRLLDQFVPKRKHRILLYIIYCGIWFMTFSLMFRRSTFASEIKGWGVPQNLGCGDAYWVSGNKCGLDGNLCRPFNGSGFAFKCPASCKRYEVLNPRAVGATELIYQPLIVGGPEDDSDATPVYRGDSFICQAAIHSSIIKDEKGGCGIVQLVGQSQDYIGSKRHGLESVGFDSYFPLSYTFLEDVECDAKDLRWEMLGVDLAFMVVLSLFTASPKVFYFTSIVAMYWHVGMASDPPPYRSVAYLLEKLIGRFLPGMFIAWVMYDRMGVKRALTGLTAHVEKTFFWLGAFWVGALTNYTFDKIPIARLTPHDINQQPGAKAALAMIITIVICFVLAQSWYFRQEGRFIKYIRYYAFICAVLIIFILLPNLNLRIHHYFLALLLLPGTSMQTRLSLTLQGLLVGFYINGVARWGFDSILQTSYSLQGDAVHNSPLPVVLDPTVSLEGNVSSITFEWMAPPGPRYDGISILINDVERFRSYFDEGNDYTFTWERESSITLPEYFRFGYMEGTTTWDYTKAGIWDEYGRWADMPPGPSKVKRNWEESDELPVHRR</sequence>
<comment type="caution">
    <text evidence="4">The sequence shown here is derived from an EMBL/GenBank/DDBJ whole genome shotgun (WGS) entry which is preliminary data.</text>
</comment>
<feature type="transmembrane region" description="Helical" evidence="2">
    <location>
        <begin position="121"/>
        <end position="139"/>
    </location>
</feature>
<feature type="region of interest" description="Disordered" evidence="1">
    <location>
        <begin position="1"/>
        <end position="62"/>
    </location>
</feature>